<keyword evidence="4" id="KW-1185">Reference proteome</keyword>
<proteinExistence type="inferred from homology"/>
<dbReference type="RefSeq" id="WP_378268896.1">
    <property type="nucleotide sequence ID" value="NZ_JBHUKR010000020.1"/>
</dbReference>
<evidence type="ECO:0000259" key="2">
    <source>
        <dbReference type="SMART" id="SM00062"/>
    </source>
</evidence>
<dbReference type="Pfam" id="PF13379">
    <property type="entry name" value="NMT1_2"/>
    <property type="match status" value="1"/>
</dbReference>
<dbReference type="CDD" id="cd13558">
    <property type="entry name" value="PBP2_SsuA_like_2"/>
    <property type="match status" value="1"/>
</dbReference>
<evidence type="ECO:0000313" key="3">
    <source>
        <dbReference type="EMBL" id="MFD2420704.1"/>
    </source>
</evidence>
<protein>
    <submittedName>
        <fullName evidence="3">ABC transporter substrate-binding protein</fullName>
    </submittedName>
</protein>
<dbReference type="SMART" id="SM00062">
    <property type="entry name" value="PBPb"/>
    <property type="match status" value="1"/>
</dbReference>
<dbReference type="PANTHER" id="PTHR30024:SF48">
    <property type="entry name" value="ABC TRANSPORTER SUBSTRATE-BINDING PROTEIN"/>
    <property type="match status" value="1"/>
</dbReference>
<accession>A0ABW5G2U2</accession>
<dbReference type="InterPro" id="IPR001638">
    <property type="entry name" value="Solute-binding_3/MltF_N"/>
</dbReference>
<dbReference type="SUPFAM" id="SSF53850">
    <property type="entry name" value="Periplasmic binding protein-like II"/>
    <property type="match status" value="1"/>
</dbReference>
<dbReference type="PANTHER" id="PTHR30024">
    <property type="entry name" value="ALIPHATIC SULFONATES-BINDING PROTEIN-RELATED"/>
    <property type="match status" value="1"/>
</dbReference>
<dbReference type="InterPro" id="IPR010067">
    <property type="entry name" value="ABC_SsuA_sub-bd"/>
</dbReference>
<reference evidence="4" key="1">
    <citation type="journal article" date="2019" name="Int. J. Syst. Evol. Microbiol.">
        <title>The Global Catalogue of Microorganisms (GCM) 10K type strain sequencing project: providing services to taxonomists for standard genome sequencing and annotation.</title>
        <authorList>
            <consortium name="The Broad Institute Genomics Platform"/>
            <consortium name="The Broad Institute Genome Sequencing Center for Infectious Disease"/>
            <person name="Wu L."/>
            <person name="Ma J."/>
        </authorList>
    </citation>
    <scope>NUCLEOTIDE SEQUENCE [LARGE SCALE GENOMIC DNA]</scope>
    <source>
        <strain evidence="4">CGMCC 4.7645</strain>
    </source>
</reference>
<comment type="similarity">
    <text evidence="1">Belongs to the bacterial solute-binding protein SsuA/TauA family.</text>
</comment>
<dbReference type="Gene3D" id="3.40.190.10">
    <property type="entry name" value="Periplasmic binding protein-like II"/>
    <property type="match status" value="2"/>
</dbReference>
<dbReference type="EMBL" id="JBHUKR010000020">
    <property type="protein sequence ID" value="MFD2420704.1"/>
    <property type="molecule type" value="Genomic_DNA"/>
</dbReference>
<comment type="caution">
    <text evidence="3">The sequence shown here is derived from an EMBL/GenBank/DDBJ whole genome shotgun (WGS) entry which is preliminary data.</text>
</comment>
<gene>
    <name evidence="3" type="ORF">ACFSXZ_30685</name>
</gene>
<organism evidence="3 4">
    <name type="scientific">Amycolatopsis pigmentata</name>
    <dbReference type="NCBI Taxonomy" id="450801"/>
    <lineage>
        <taxon>Bacteria</taxon>
        <taxon>Bacillati</taxon>
        <taxon>Actinomycetota</taxon>
        <taxon>Actinomycetes</taxon>
        <taxon>Pseudonocardiales</taxon>
        <taxon>Pseudonocardiaceae</taxon>
        <taxon>Amycolatopsis</taxon>
    </lineage>
</organism>
<evidence type="ECO:0000256" key="1">
    <source>
        <dbReference type="ARBA" id="ARBA00010742"/>
    </source>
</evidence>
<feature type="domain" description="Solute-binding protein family 3/N-terminal" evidence="2">
    <location>
        <begin position="47"/>
        <end position="273"/>
    </location>
</feature>
<sequence length="338" mass="34856">MRSPEPSERAVTGVLLAVLAALVSLTGCGTSGTANPSAAPADLSKVTLKVGDQKGGSQALLKAAGLLADVPYKIEWSTFTSGPPLLEAASAGAIDVGAVGNTPPIFSAAANGKISVVSAAQGSVAGDALLVPADSPLRSVPELRGKTIGVAKGSSAHGQILLNLAKTGMSTKDVKISFLQPADAYGAFKQHRIDAWAVWDPYTAQARLEANARVLADGTGIANGYTFQVAGKSALGDAGRDAAIRDYVVRIARAERWSDTHREQWAQAWAAETGLAPQVTLAATQEGPDLPVPLDDAVVGSEQELADAFTGDKDLPGKIDFSRFVDRRYAADLATARG</sequence>
<dbReference type="PROSITE" id="PS51257">
    <property type="entry name" value="PROKAR_LIPOPROTEIN"/>
    <property type="match status" value="1"/>
</dbReference>
<evidence type="ECO:0000313" key="4">
    <source>
        <dbReference type="Proteomes" id="UP001597417"/>
    </source>
</evidence>
<dbReference type="NCBIfam" id="TIGR01728">
    <property type="entry name" value="SsuA_fam"/>
    <property type="match status" value="1"/>
</dbReference>
<dbReference type="Proteomes" id="UP001597417">
    <property type="component" value="Unassembled WGS sequence"/>
</dbReference>
<name>A0ABW5G2U2_9PSEU</name>